<dbReference type="AlphaFoldDB" id="A0A9P0VZ12"/>
<proteinExistence type="predicted"/>
<sequence>MSVYENGSSFFLLQTENFEPLLKLIDSLNHKIAENQDIIDRLTKVIDHKFDYPDIDKRIEEIKTPAAEHEDILSLFLQEKYKLDQIRIPSDVGRSEVPRVAQLRKDIARLKILRDSNSAKNQQLFQIIQDYEMFIVSDVLPKMREDIERYRAQSFSDIKLRQLDEKTSAESKLWSNYTLYVEQLNRLIIACEKLSNLMEEEIDGEEIRILEQKLRVIHQIRSYLTEGRV</sequence>
<dbReference type="Proteomes" id="UP000837801">
    <property type="component" value="Unassembled WGS sequence"/>
</dbReference>
<dbReference type="EMBL" id="CAKXYY010000011">
    <property type="protein sequence ID" value="CAH2353563.1"/>
    <property type="molecule type" value="Genomic_DNA"/>
</dbReference>
<dbReference type="OrthoDB" id="4023279at2759"/>
<keyword evidence="2" id="KW-1185">Reference proteome</keyword>
<evidence type="ECO:0000313" key="1">
    <source>
        <dbReference type="EMBL" id="CAH2353563.1"/>
    </source>
</evidence>
<organism evidence="1 2">
    <name type="scientific">[Candida] railenensis</name>
    <dbReference type="NCBI Taxonomy" id="45579"/>
    <lineage>
        <taxon>Eukaryota</taxon>
        <taxon>Fungi</taxon>
        <taxon>Dikarya</taxon>
        <taxon>Ascomycota</taxon>
        <taxon>Saccharomycotina</taxon>
        <taxon>Pichiomycetes</taxon>
        <taxon>Debaryomycetaceae</taxon>
        <taxon>Kurtzmaniella</taxon>
    </lineage>
</organism>
<reference evidence="1" key="1">
    <citation type="submission" date="2022-03" db="EMBL/GenBank/DDBJ databases">
        <authorList>
            <person name="Legras J.-L."/>
            <person name="Devillers H."/>
            <person name="Grondin C."/>
        </authorList>
    </citation>
    <scope>NUCLEOTIDE SEQUENCE</scope>
    <source>
        <strain evidence="1">CLIB 1423</strain>
    </source>
</reference>
<accession>A0A9P0VZ12</accession>
<comment type="caution">
    <text evidence="1">The sequence shown here is derived from an EMBL/GenBank/DDBJ whole genome shotgun (WGS) entry which is preliminary data.</text>
</comment>
<evidence type="ECO:0000313" key="2">
    <source>
        <dbReference type="Proteomes" id="UP000837801"/>
    </source>
</evidence>
<gene>
    <name evidence="1" type="ORF">CLIB1423_11S02586</name>
</gene>
<protein>
    <submittedName>
        <fullName evidence="1">Uncharacterized protein</fullName>
    </submittedName>
</protein>
<name>A0A9P0VZ12_9ASCO</name>